<evidence type="ECO:0000313" key="2">
    <source>
        <dbReference type="EMBL" id="GGM76371.1"/>
    </source>
</evidence>
<dbReference type="EMBL" id="BMPI01000072">
    <property type="protein sequence ID" value="GGM76371.1"/>
    <property type="molecule type" value="Genomic_DNA"/>
</dbReference>
<accession>A0A917UD08</accession>
<dbReference type="PANTHER" id="PTHR46082">
    <property type="entry name" value="ATP/GTP-BINDING PROTEIN-RELATED"/>
    <property type="match status" value="1"/>
</dbReference>
<organism evidence="2 3">
    <name type="scientific">Dactylosporangium sucinum</name>
    <dbReference type="NCBI Taxonomy" id="1424081"/>
    <lineage>
        <taxon>Bacteria</taxon>
        <taxon>Bacillati</taxon>
        <taxon>Actinomycetota</taxon>
        <taxon>Actinomycetes</taxon>
        <taxon>Micromonosporales</taxon>
        <taxon>Micromonosporaceae</taxon>
        <taxon>Dactylosporangium</taxon>
    </lineage>
</organism>
<feature type="compositionally biased region" description="Low complexity" evidence="1">
    <location>
        <begin position="98"/>
        <end position="107"/>
    </location>
</feature>
<proteinExistence type="predicted"/>
<comment type="caution">
    <text evidence="2">The sequence shown here is derived from an EMBL/GenBank/DDBJ whole genome shotgun (WGS) entry which is preliminary data.</text>
</comment>
<reference evidence="2" key="1">
    <citation type="journal article" date="2014" name="Int. J. Syst. Evol. Microbiol.">
        <title>Complete genome sequence of Corynebacterium casei LMG S-19264T (=DSM 44701T), isolated from a smear-ripened cheese.</title>
        <authorList>
            <consortium name="US DOE Joint Genome Institute (JGI-PGF)"/>
            <person name="Walter F."/>
            <person name="Albersmeier A."/>
            <person name="Kalinowski J."/>
            <person name="Ruckert C."/>
        </authorList>
    </citation>
    <scope>NUCLEOTIDE SEQUENCE</scope>
    <source>
        <strain evidence="2">JCM 19831</strain>
    </source>
</reference>
<dbReference type="PANTHER" id="PTHR46082:SF6">
    <property type="entry name" value="AAA+ ATPASE DOMAIN-CONTAINING PROTEIN-RELATED"/>
    <property type="match status" value="1"/>
</dbReference>
<dbReference type="Gene3D" id="3.40.50.300">
    <property type="entry name" value="P-loop containing nucleotide triphosphate hydrolases"/>
    <property type="match status" value="1"/>
</dbReference>
<dbReference type="SUPFAM" id="SSF52540">
    <property type="entry name" value="P-loop containing nucleoside triphosphate hydrolases"/>
    <property type="match status" value="1"/>
</dbReference>
<gene>
    <name evidence="2" type="ORF">GCM10007977_092340</name>
</gene>
<evidence type="ECO:0000313" key="3">
    <source>
        <dbReference type="Proteomes" id="UP000642070"/>
    </source>
</evidence>
<dbReference type="AlphaFoldDB" id="A0A917UD08"/>
<protein>
    <submittedName>
        <fullName evidence="2">ATP/GTP-binding protein</fullName>
    </submittedName>
</protein>
<dbReference type="SUPFAM" id="SSF48452">
    <property type="entry name" value="TPR-like"/>
    <property type="match status" value="3"/>
</dbReference>
<dbReference type="Pfam" id="PF13424">
    <property type="entry name" value="TPR_12"/>
    <property type="match status" value="2"/>
</dbReference>
<reference evidence="2" key="2">
    <citation type="submission" date="2020-09" db="EMBL/GenBank/DDBJ databases">
        <authorList>
            <person name="Sun Q."/>
            <person name="Ohkuma M."/>
        </authorList>
    </citation>
    <scope>NUCLEOTIDE SEQUENCE</scope>
    <source>
        <strain evidence="2">JCM 19831</strain>
    </source>
</reference>
<dbReference type="InterPro" id="IPR053137">
    <property type="entry name" value="NLR-like"/>
</dbReference>
<dbReference type="InterPro" id="IPR011990">
    <property type="entry name" value="TPR-like_helical_dom_sf"/>
</dbReference>
<feature type="region of interest" description="Disordered" evidence="1">
    <location>
        <begin position="98"/>
        <end position="131"/>
    </location>
</feature>
<dbReference type="PRINTS" id="PR00364">
    <property type="entry name" value="DISEASERSIST"/>
</dbReference>
<name>A0A917UD08_9ACTN</name>
<sequence length="895" mass="96554">MAGRDVTPADVAAIGTRADFVAGLARVRHESGRSVREIAAAIGLPSSTVGGYFGGKHLPARKPPGILSRLLRDCGVTDEATLAAWEDALRRVRVARPPTAAAAPAEPGDGPSRLHIPRQRTEPPAEEVGPSRLRRTALVSTRPPVDRLAVEPALRGRDEFVAGLVAGLEPGDGAGPRPAYVLHGLGGCGKTTIALAVAQRAMARGVRTWWVFAGGAESVWAGMLALAAELGASAEQLSHGSSPDLLWRLLDEQTEPWLFIIDNVDDPRGGLALPGSELTDGTGWLRPITGRHGMVLLTTRDGRDVTWGDPPPPWLRLVPVGPLSERDGGAVLAGLAGADAGSAQDAERLAERLGGLPLALRLAGRYLAQAGRLPPAIAGPRPVYTFRAFAEALADGRHDELFVGPAEAAGPAGRRARDLIGRAWEPSLELLGRQRVAHARAMLRLLACFEPGPVPHGLLLVSKLLADSPLFPGADRYQVWEALRALTGLGLVEVARTESADPALGTTIAIHPLVRETSRQQPDLHTDVHRYLELLARLLNRVTAPLDPRDLTTWEQWQALAEHCQSPLSLVEEHRIDARDVPPDLLTPAIQATRFLRATGQLRRAAAAQQRMLRIGRRVFAPDHPQLLGVAHEHGRVQYDLGRLDTAARELRDVLAARQRVLGPDDPDTLTTQHYLARVLRDRGELGRAERLLSHTLQQRRAVLGEEHPDTLTTRNVAADVLRARGRADLAGPELDAVLAVQGRVLGLDHPAALVTRYHRALVLRDCGDRLAAADGLAELVGVSRRVLGAEHPRTLTALQALIDVQYDLGALDEAETAADSLLDVRRRTLGDEHPATLATRHRLGQILARRGDYRTADAELSAVLDARRRVLGSRHRDTTASRADLDALRRRPAS</sequence>
<evidence type="ECO:0000256" key="1">
    <source>
        <dbReference type="SAM" id="MobiDB-lite"/>
    </source>
</evidence>
<dbReference type="InterPro" id="IPR027417">
    <property type="entry name" value="P-loop_NTPase"/>
</dbReference>
<dbReference type="Proteomes" id="UP000642070">
    <property type="component" value="Unassembled WGS sequence"/>
</dbReference>
<keyword evidence="3" id="KW-1185">Reference proteome</keyword>
<dbReference type="Gene3D" id="1.25.40.10">
    <property type="entry name" value="Tetratricopeptide repeat domain"/>
    <property type="match status" value="2"/>
</dbReference>
<dbReference type="Pfam" id="PF13374">
    <property type="entry name" value="TPR_10"/>
    <property type="match status" value="1"/>
</dbReference>